<comment type="similarity">
    <text evidence="1">Belongs to the SKP1 family.</text>
</comment>
<dbReference type="InterPro" id="IPR036296">
    <property type="entry name" value="SKP1-like_dim_sf"/>
</dbReference>
<evidence type="ECO:0000313" key="4">
    <source>
        <dbReference type="EMBL" id="VDK21321.1"/>
    </source>
</evidence>
<dbReference type="InterPro" id="IPR016073">
    <property type="entry name" value="Skp1_comp_POZ"/>
</dbReference>
<keyword evidence="2" id="KW-0833">Ubl conjugation pathway</keyword>
<reference evidence="6" key="1">
    <citation type="submission" date="2017-02" db="UniProtKB">
        <authorList>
            <consortium name="WormBaseParasite"/>
        </authorList>
    </citation>
    <scope>IDENTIFICATION</scope>
</reference>
<dbReference type="AlphaFoldDB" id="A0A0R3VTL1"/>
<dbReference type="Pfam" id="PF03931">
    <property type="entry name" value="Skp1_POZ"/>
    <property type="match status" value="1"/>
</dbReference>
<dbReference type="SMART" id="SM00512">
    <property type="entry name" value="Skp1"/>
    <property type="match status" value="1"/>
</dbReference>
<dbReference type="SUPFAM" id="SSF81382">
    <property type="entry name" value="Skp1 dimerisation domain-like"/>
    <property type="match status" value="1"/>
</dbReference>
<reference evidence="4 5" key="2">
    <citation type="submission" date="2018-11" db="EMBL/GenBank/DDBJ databases">
        <authorList>
            <consortium name="Pathogen Informatics"/>
        </authorList>
    </citation>
    <scope>NUCLEOTIDE SEQUENCE [LARGE SCALE GENOMIC DNA]</scope>
</reference>
<gene>
    <name evidence="4" type="ORF">TASK_LOCUS587</name>
</gene>
<evidence type="ECO:0000256" key="2">
    <source>
        <dbReference type="ARBA" id="ARBA00022786"/>
    </source>
</evidence>
<dbReference type="InterPro" id="IPR016897">
    <property type="entry name" value="SKP1"/>
</dbReference>
<dbReference type="SUPFAM" id="SSF54695">
    <property type="entry name" value="POZ domain"/>
    <property type="match status" value="1"/>
</dbReference>
<name>A0A0R3VTL1_TAEAS</name>
<protein>
    <submittedName>
        <fullName evidence="6">Skp1_POZ domain-containing protein</fullName>
    </submittedName>
</protein>
<dbReference type="WBParaSite" id="TASK_0000058601-mRNA-1">
    <property type="protein sequence ID" value="TASK_0000058601-mRNA-1"/>
    <property type="gene ID" value="TASK_0000058601"/>
</dbReference>
<evidence type="ECO:0000313" key="6">
    <source>
        <dbReference type="WBParaSite" id="TASK_0000058601-mRNA-1"/>
    </source>
</evidence>
<sequence>MYIKVATSDGVIFEVDLKVIRQSEVVRQALACSEYGTVGEGEPIFLDRVNSSTFRKMLYWCTYHRDDDEGNKRRRMYDVASWEREFFRTGKSSVLELPMAATYLALIDLRSVCSRALSDTPGGS</sequence>
<dbReference type="Gene3D" id="3.30.710.10">
    <property type="entry name" value="Potassium Channel Kv1.1, Chain A"/>
    <property type="match status" value="1"/>
</dbReference>
<dbReference type="OrthoDB" id="2342932at2759"/>
<dbReference type="InterPro" id="IPR001232">
    <property type="entry name" value="SKP1-like"/>
</dbReference>
<dbReference type="EMBL" id="UYRS01000081">
    <property type="protein sequence ID" value="VDK21321.1"/>
    <property type="molecule type" value="Genomic_DNA"/>
</dbReference>
<proteinExistence type="inferred from homology"/>
<feature type="domain" description="SKP1 component POZ" evidence="3">
    <location>
        <begin position="2"/>
        <end position="66"/>
    </location>
</feature>
<dbReference type="InterPro" id="IPR011333">
    <property type="entry name" value="SKP1/BTB/POZ_sf"/>
</dbReference>
<evidence type="ECO:0000259" key="3">
    <source>
        <dbReference type="Pfam" id="PF03931"/>
    </source>
</evidence>
<accession>A0A0R3VTL1</accession>
<dbReference type="PANTHER" id="PTHR11165">
    <property type="entry name" value="SKP1"/>
    <property type="match status" value="1"/>
</dbReference>
<dbReference type="GO" id="GO:0006511">
    <property type="term" value="P:ubiquitin-dependent protein catabolic process"/>
    <property type="evidence" value="ECO:0007669"/>
    <property type="project" value="InterPro"/>
</dbReference>
<dbReference type="STRING" id="60517.A0A0R3VTL1"/>
<organism evidence="6">
    <name type="scientific">Taenia asiatica</name>
    <name type="common">Asian tapeworm</name>
    <dbReference type="NCBI Taxonomy" id="60517"/>
    <lineage>
        <taxon>Eukaryota</taxon>
        <taxon>Metazoa</taxon>
        <taxon>Spiralia</taxon>
        <taxon>Lophotrochozoa</taxon>
        <taxon>Platyhelminthes</taxon>
        <taxon>Cestoda</taxon>
        <taxon>Eucestoda</taxon>
        <taxon>Cyclophyllidea</taxon>
        <taxon>Taeniidae</taxon>
        <taxon>Taenia</taxon>
    </lineage>
</organism>
<keyword evidence="5" id="KW-1185">Reference proteome</keyword>
<evidence type="ECO:0000313" key="5">
    <source>
        <dbReference type="Proteomes" id="UP000282613"/>
    </source>
</evidence>
<evidence type="ECO:0000256" key="1">
    <source>
        <dbReference type="ARBA" id="ARBA00009993"/>
    </source>
</evidence>
<dbReference type="Proteomes" id="UP000282613">
    <property type="component" value="Unassembled WGS sequence"/>
</dbReference>